<evidence type="ECO:0000313" key="3">
    <source>
        <dbReference type="Proteomes" id="UP000829364"/>
    </source>
</evidence>
<dbReference type="RefSeq" id="XP_047847369.1">
    <property type="nucleotide sequence ID" value="XM_047991357.1"/>
</dbReference>
<dbReference type="EMBL" id="CP086363">
    <property type="protein sequence ID" value="UNI23888.1"/>
    <property type="molecule type" value="Genomic_DNA"/>
</dbReference>
<keyword evidence="3" id="KW-1185">Reference proteome</keyword>
<gene>
    <name evidence="2" type="ORF">JDV02_009680</name>
</gene>
<accession>A0A9Q8QQH2</accession>
<feature type="chain" id="PRO_5040386572" evidence="1">
    <location>
        <begin position="23"/>
        <end position="361"/>
    </location>
</feature>
<protein>
    <submittedName>
        <fullName evidence="2">Uncharacterized protein</fullName>
    </submittedName>
</protein>
<dbReference type="AlphaFoldDB" id="A0A9Q8QQH2"/>
<dbReference type="OrthoDB" id="4863351at2759"/>
<reference evidence="2" key="1">
    <citation type="submission" date="2021-11" db="EMBL/GenBank/DDBJ databases">
        <title>Purpureocillium_takamizusanense_genome.</title>
        <authorList>
            <person name="Nguyen N.-H."/>
        </authorList>
    </citation>
    <scope>NUCLEOTIDE SEQUENCE</scope>
    <source>
        <strain evidence="2">PT3</strain>
    </source>
</reference>
<dbReference type="Proteomes" id="UP000829364">
    <property type="component" value="Chromosome 10"/>
</dbReference>
<evidence type="ECO:0000313" key="2">
    <source>
        <dbReference type="EMBL" id="UNI23888.1"/>
    </source>
</evidence>
<feature type="signal peptide" evidence="1">
    <location>
        <begin position="1"/>
        <end position="22"/>
    </location>
</feature>
<keyword evidence="1" id="KW-0732">Signal</keyword>
<evidence type="ECO:0000256" key="1">
    <source>
        <dbReference type="SAM" id="SignalP"/>
    </source>
</evidence>
<dbReference type="GeneID" id="72071625"/>
<proteinExistence type="predicted"/>
<organism evidence="2 3">
    <name type="scientific">Purpureocillium takamizusanense</name>
    <dbReference type="NCBI Taxonomy" id="2060973"/>
    <lineage>
        <taxon>Eukaryota</taxon>
        <taxon>Fungi</taxon>
        <taxon>Dikarya</taxon>
        <taxon>Ascomycota</taxon>
        <taxon>Pezizomycotina</taxon>
        <taxon>Sordariomycetes</taxon>
        <taxon>Hypocreomycetidae</taxon>
        <taxon>Hypocreales</taxon>
        <taxon>Ophiocordycipitaceae</taxon>
        <taxon>Purpureocillium</taxon>
    </lineage>
</organism>
<name>A0A9Q8QQH2_9HYPO</name>
<sequence length="361" mass="40361">MGMRNLLAVPLILSRWGASVVAEQSGPATVTPMTDQALSLSVVQEIHRQLQRELPTGGHFDTPFITAEKYEVYAHECLSNRLDYLRRSITLEVEVNEGQLEVNEGSNPITFHKPAPTPKTDIPVKGWSFRKGSDLSKSALLRSSFNDFKLPLAVTGLNSTSEDPAQKGHILPQSWRTFVCPAQHACSVQTWTYLVRSHGHCTVVPIYHANCTNPLARVLTGGWGSSLKVPMEQIINNNQSIALAALKEAVATWDRAGSLYYSVSRKDGRSFIVPLPLIEHEGVWHPTPEQYNVQYRFDAPCHYSSMLRTQDGKVMSTQVLITRSLLDGNVKRGEVESGDDVEDLERRFNITVLEKMERLHT</sequence>
<dbReference type="KEGG" id="ptkz:JDV02_009680"/>